<proteinExistence type="inferred from homology"/>
<accession>A0A9D2UJG7</accession>
<keyword evidence="4 6" id="KW-0808">Transferase</keyword>
<dbReference type="GO" id="GO:0005840">
    <property type="term" value="C:ribosome"/>
    <property type="evidence" value="ECO:0007669"/>
    <property type="project" value="UniProtKB-KW"/>
</dbReference>
<evidence type="ECO:0000313" key="8">
    <source>
        <dbReference type="Proteomes" id="UP000787625"/>
    </source>
</evidence>
<dbReference type="InterPro" id="IPR029063">
    <property type="entry name" value="SAM-dependent_MTases_sf"/>
</dbReference>
<keyword evidence="5 6" id="KW-0949">S-adenosyl-L-methionine</keyword>
<dbReference type="Pfam" id="PF06325">
    <property type="entry name" value="PrmA"/>
    <property type="match status" value="1"/>
</dbReference>
<feature type="binding site" evidence="6">
    <location>
        <position position="152"/>
    </location>
    <ligand>
        <name>S-adenosyl-L-methionine</name>
        <dbReference type="ChEBI" id="CHEBI:59789"/>
    </ligand>
</feature>
<dbReference type="GO" id="GO:0008276">
    <property type="term" value="F:protein methyltransferase activity"/>
    <property type="evidence" value="ECO:0007669"/>
    <property type="project" value="UniProtKB-UniRule"/>
</dbReference>
<dbReference type="Gene3D" id="3.40.50.150">
    <property type="entry name" value="Vaccinia Virus protein VP39"/>
    <property type="match status" value="1"/>
</dbReference>
<comment type="subcellular location">
    <subcellularLocation>
        <location evidence="6">Cytoplasm</location>
    </subcellularLocation>
</comment>
<evidence type="ECO:0000313" key="7">
    <source>
        <dbReference type="EMBL" id="HJD53620.1"/>
    </source>
</evidence>
<reference evidence="7" key="1">
    <citation type="journal article" date="2021" name="PeerJ">
        <title>Extensive microbial diversity within the chicken gut microbiome revealed by metagenomics and culture.</title>
        <authorList>
            <person name="Gilroy R."/>
            <person name="Ravi A."/>
            <person name="Getino M."/>
            <person name="Pursley I."/>
            <person name="Horton D.L."/>
            <person name="Alikhan N.F."/>
            <person name="Baker D."/>
            <person name="Gharbi K."/>
            <person name="Hall N."/>
            <person name="Watson M."/>
            <person name="Adriaenssens E.M."/>
            <person name="Foster-Nyarko E."/>
            <person name="Jarju S."/>
            <person name="Secka A."/>
            <person name="Antonio M."/>
            <person name="Oren A."/>
            <person name="Chaudhuri R.R."/>
            <person name="La Ragione R."/>
            <person name="Hildebrand F."/>
            <person name="Pallen M.J."/>
        </authorList>
    </citation>
    <scope>NUCLEOTIDE SEQUENCE</scope>
    <source>
        <strain evidence="7">MalCec1-1739</strain>
    </source>
</reference>
<organism evidence="7 8">
    <name type="scientific">Candidatus Avibacteroides avistercoris</name>
    <dbReference type="NCBI Taxonomy" id="2840690"/>
    <lineage>
        <taxon>Bacteria</taxon>
        <taxon>Pseudomonadati</taxon>
        <taxon>Bacteroidota</taxon>
        <taxon>Bacteroidia</taxon>
        <taxon>Bacteroidales</taxon>
        <taxon>Bacteroidaceae</taxon>
        <taxon>Bacteroidaceae incertae sedis</taxon>
        <taxon>Candidatus Avibacteroides</taxon>
    </lineage>
</organism>
<evidence type="ECO:0000256" key="3">
    <source>
        <dbReference type="ARBA" id="ARBA00022603"/>
    </source>
</evidence>
<dbReference type="CDD" id="cd02440">
    <property type="entry name" value="AdoMet_MTases"/>
    <property type="match status" value="1"/>
</dbReference>
<dbReference type="InterPro" id="IPR050078">
    <property type="entry name" value="Ribosomal_L11_MeTrfase_PrmA"/>
</dbReference>
<dbReference type="SUPFAM" id="SSF53335">
    <property type="entry name" value="S-adenosyl-L-methionine-dependent methyltransferases"/>
    <property type="match status" value="1"/>
</dbReference>
<keyword evidence="7" id="KW-0687">Ribonucleoprotein</keyword>
<evidence type="ECO:0000256" key="6">
    <source>
        <dbReference type="HAMAP-Rule" id="MF_00735"/>
    </source>
</evidence>
<protein>
    <recommendedName>
        <fullName evidence="6">Ribosomal protein L11 methyltransferase</fullName>
        <shortName evidence="6">L11 Mtase</shortName>
        <ecNumber evidence="6">2.1.1.-</ecNumber>
    </recommendedName>
</protein>
<evidence type="ECO:0000256" key="4">
    <source>
        <dbReference type="ARBA" id="ARBA00022679"/>
    </source>
</evidence>
<dbReference type="Proteomes" id="UP000787625">
    <property type="component" value="Unassembled WGS sequence"/>
</dbReference>
<feature type="binding site" evidence="6">
    <location>
        <position position="217"/>
    </location>
    <ligand>
        <name>S-adenosyl-L-methionine</name>
        <dbReference type="ChEBI" id="CHEBI:59789"/>
    </ligand>
</feature>
<sequence>MKYYEVKLTVVPDTELVRDVLAAVLADVGFESFVESDGGLTAYVQQKDFDRDLFAAALRDLPVEVECLDYQLAEAEDRDWNKVWEDNFFTPIVVGDRCVIHSTFHREVPHADYDIIINPQMAFGTGHHATTSMMIEELLDMPLAGRAVLDMGCGTSVLAILSSKRGAGPLLAVDIDRWCVDNSRDNMSLNGIDNIDVIEGDASVLAGHGPFDVVLANINRNILLEDIPAYAAVMSPGAMLCTSGYYVEDIPFIRRVAEEHGLFYVHSRERDGWAMAAFRKL</sequence>
<evidence type="ECO:0000256" key="2">
    <source>
        <dbReference type="ARBA" id="ARBA00022490"/>
    </source>
</evidence>
<comment type="catalytic activity">
    <reaction evidence="6">
        <text>L-lysyl-[protein] + 3 S-adenosyl-L-methionine = N(6),N(6),N(6)-trimethyl-L-lysyl-[protein] + 3 S-adenosyl-L-homocysteine + 3 H(+)</text>
        <dbReference type="Rhea" id="RHEA:54192"/>
        <dbReference type="Rhea" id="RHEA-COMP:9752"/>
        <dbReference type="Rhea" id="RHEA-COMP:13826"/>
        <dbReference type="ChEBI" id="CHEBI:15378"/>
        <dbReference type="ChEBI" id="CHEBI:29969"/>
        <dbReference type="ChEBI" id="CHEBI:57856"/>
        <dbReference type="ChEBI" id="CHEBI:59789"/>
        <dbReference type="ChEBI" id="CHEBI:61961"/>
    </reaction>
</comment>
<dbReference type="NCBIfam" id="NF001785">
    <property type="entry name" value="PRK00517.2-2"/>
    <property type="match status" value="1"/>
</dbReference>
<keyword evidence="3 6" id="KW-0489">Methyltransferase</keyword>
<keyword evidence="7" id="KW-0689">Ribosomal protein</keyword>
<dbReference type="PANTHER" id="PTHR43648:SF1">
    <property type="entry name" value="ELECTRON TRANSFER FLAVOPROTEIN BETA SUBUNIT LYSINE METHYLTRANSFERASE"/>
    <property type="match status" value="1"/>
</dbReference>
<evidence type="ECO:0000256" key="5">
    <source>
        <dbReference type="ARBA" id="ARBA00022691"/>
    </source>
</evidence>
<dbReference type="EMBL" id="DWUP01000186">
    <property type="protein sequence ID" value="HJD53620.1"/>
    <property type="molecule type" value="Genomic_DNA"/>
</dbReference>
<dbReference type="GO" id="GO:0032259">
    <property type="term" value="P:methylation"/>
    <property type="evidence" value="ECO:0007669"/>
    <property type="project" value="UniProtKB-KW"/>
</dbReference>
<dbReference type="AlphaFoldDB" id="A0A9D2UJG7"/>
<comment type="function">
    <text evidence="6">Methylates ribosomal protein L11.</text>
</comment>
<dbReference type="HAMAP" id="MF_00735">
    <property type="entry name" value="Methyltr_PrmA"/>
    <property type="match status" value="1"/>
</dbReference>
<dbReference type="InterPro" id="IPR004498">
    <property type="entry name" value="Ribosomal_PrmA_MeTrfase"/>
</dbReference>
<feature type="binding site" evidence="6">
    <location>
        <position position="174"/>
    </location>
    <ligand>
        <name>S-adenosyl-L-methionine</name>
        <dbReference type="ChEBI" id="CHEBI:59789"/>
    </ligand>
</feature>
<name>A0A9D2UJG7_9BACT</name>
<comment type="similarity">
    <text evidence="1 6">Belongs to the methyltransferase superfamily. PrmA family.</text>
</comment>
<dbReference type="PIRSF" id="PIRSF000401">
    <property type="entry name" value="RPL11_MTase"/>
    <property type="match status" value="1"/>
</dbReference>
<feature type="binding site" evidence="6">
    <location>
        <position position="131"/>
    </location>
    <ligand>
        <name>S-adenosyl-L-methionine</name>
        <dbReference type="ChEBI" id="CHEBI:59789"/>
    </ligand>
</feature>
<evidence type="ECO:0000256" key="1">
    <source>
        <dbReference type="ARBA" id="ARBA00009741"/>
    </source>
</evidence>
<dbReference type="GO" id="GO:0005737">
    <property type="term" value="C:cytoplasm"/>
    <property type="evidence" value="ECO:0007669"/>
    <property type="project" value="UniProtKB-SubCell"/>
</dbReference>
<dbReference type="EC" id="2.1.1.-" evidence="6"/>
<keyword evidence="2 6" id="KW-0963">Cytoplasm</keyword>
<comment type="caution">
    <text evidence="7">The sequence shown here is derived from an EMBL/GenBank/DDBJ whole genome shotgun (WGS) entry which is preliminary data.</text>
</comment>
<reference evidence="7" key="2">
    <citation type="submission" date="2021-04" db="EMBL/GenBank/DDBJ databases">
        <authorList>
            <person name="Gilroy R."/>
        </authorList>
    </citation>
    <scope>NUCLEOTIDE SEQUENCE</scope>
    <source>
        <strain evidence="7">MalCec1-1739</strain>
    </source>
</reference>
<dbReference type="PANTHER" id="PTHR43648">
    <property type="entry name" value="ELECTRON TRANSFER FLAVOPROTEIN BETA SUBUNIT LYSINE METHYLTRANSFERASE"/>
    <property type="match status" value="1"/>
</dbReference>
<gene>
    <name evidence="6 7" type="primary">prmA</name>
    <name evidence="7" type="ORF">IAA93_07860</name>
</gene>